<keyword evidence="3" id="KW-1185">Reference proteome</keyword>
<reference evidence="2" key="1">
    <citation type="journal article" date="2022" name="bioRxiv">
        <title>Sequencing and chromosome-scale assembly of the giantPleurodeles waltlgenome.</title>
        <authorList>
            <person name="Brown T."/>
            <person name="Elewa A."/>
            <person name="Iarovenko S."/>
            <person name="Subramanian E."/>
            <person name="Araus A.J."/>
            <person name="Petzold A."/>
            <person name="Susuki M."/>
            <person name="Suzuki K.-i.T."/>
            <person name="Hayashi T."/>
            <person name="Toyoda A."/>
            <person name="Oliveira C."/>
            <person name="Osipova E."/>
            <person name="Leigh N.D."/>
            <person name="Simon A."/>
            <person name="Yun M.H."/>
        </authorList>
    </citation>
    <scope>NUCLEOTIDE SEQUENCE</scope>
    <source>
        <strain evidence="2">20211129_DDA</strain>
        <tissue evidence="2">Liver</tissue>
    </source>
</reference>
<evidence type="ECO:0000313" key="2">
    <source>
        <dbReference type="EMBL" id="KAJ1179721.1"/>
    </source>
</evidence>
<feature type="compositionally biased region" description="Basic residues" evidence="1">
    <location>
        <begin position="85"/>
        <end position="94"/>
    </location>
</feature>
<dbReference type="EMBL" id="JANPWB010000006">
    <property type="protein sequence ID" value="KAJ1179721.1"/>
    <property type="molecule type" value="Genomic_DNA"/>
</dbReference>
<feature type="compositionally biased region" description="Polar residues" evidence="1">
    <location>
        <begin position="37"/>
        <end position="49"/>
    </location>
</feature>
<accession>A0AAV7TTZ1</accession>
<dbReference type="AlphaFoldDB" id="A0AAV7TTZ1"/>
<comment type="caution">
    <text evidence="2">The sequence shown here is derived from an EMBL/GenBank/DDBJ whole genome shotgun (WGS) entry which is preliminary data.</text>
</comment>
<evidence type="ECO:0000313" key="3">
    <source>
        <dbReference type="Proteomes" id="UP001066276"/>
    </source>
</evidence>
<dbReference type="Proteomes" id="UP001066276">
    <property type="component" value="Chromosome 3_2"/>
</dbReference>
<feature type="compositionally biased region" description="Basic residues" evidence="1">
    <location>
        <begin position="7"/>
        <end position="18"/>
    </location>
</feature>
<proteinExistence type="predicted"/>
<organism evidence="2 3">
    <name type="scientific">Pleurodeles waltl</name>
    <name type="common">Iberian ribbed newt</name>
    <dbReference type="NCBI Taxonomy" id="8319"/>
    <lineage>
        <taxon>Eukaryota</taxon>
        <taxon>Metazoa</taxon>
        <taxon>Chordata</taxon>
        <taxon>Craniata</taxon>
        <taxon>Vertebrata</taxon>
        <taxon>Euteleostomi</taxon>
        <taxon>Amphibia</taxon>
        <taxon>Batrachia</taxon>
        <taxon>Caudata</taxon>
        <taxon>Salamandroidea</taxon>
        <taxon>Salamandridae</taxon>
        <taxon>Pleurodelinae</taxon>
        <taxon>Pleurodeles</taxon>
    </lineage>
</organism>
<sequence length="94" mass="10755">MSDSRGWRGHCHRRKQHPKSSGGLLSIPRTGQYRGNLRNSNGEDCNMPSQGKPYPGMEPRHMRPEQLGPSERNGDSEQRVAHTSVLRRYRCADR</sequence>
<evidence type="ECO:0000256" key="1">
    <source>
        <dbReference type="SAM" id="MobiDB-lite"/>
    </source>
</evidence>
<gene>
    <name evidence="2" type="ORF">NDU88_004955</name>
</gene>
<feature type="region of interest" description="Disordered" evidence="1">
    <location>
        <begin position="1"/>
        <end position="94"/>
    </location>
</feature>
<name>A0AAV7TTZ1_PLEWA</name>
<protein>
    <submittedName>
        <fullName evidence="2">Uncharacterized protein</fullName>
    </submittedName>
</protein>